<name>A0A8F9TZK4_9BACT</name>
<keyword evidence="1 3" id="KW-0597">Phosphoprotein</keyword>
<dbReference type="Pfam" id="PF00196">
    <property type="entry name" value="GerE"/>
    <property type="match status" value="1"/>
</dbReference>
<dbReference type="GO" id="GO:0003677">
    <property type="term" value="F:DNA binding"/>
    <property type="evidence" value="ECO:0007669"/>
    <property type="project" value="UniProtKB-KW"/>
</dbReference>
<dbReference type="CDD" id="cd06170">
    <property type="entry name" value="LuxR_C_like"/>
    <property type="match status" value="1"/>
</dbReference>
<dbReference type="Gene3D" id="3.40.50.2300">
    <property type="match status" value="1"/>
</dbReference>
<dbReference type="SUPFAM" id="SSF52172">
    <property type="entry name" value="CheY-like"/>
    <property type="match status" value="1"/>
</dbReference>
<dbReference type="PROSITE" id="PS00622">
    <property type="entry name" value="HTH_LUXR_1"/>
    <property type="match status" value="1"/>
</dbReference>
<dbReference type="SMART" id="SM00421">
    <property type="entry name" value="HTH_LUXR"/>
    <property type="match status" value="1"/>
</dbReference>
<dbReference type="InterPro" id="IPR016032">
    <property type="entry name" value="Sig_transdc_resp-reg_C-effctor"/>
</dbReference>
<protein>
    <submittedName>
        <fullName evidence="6">Response regulator transcription factor</fullName>
    </submittedName>
</protein>
<dbReference type="PANTHER" id="PTHR43214">
    <property type="entry name" value="TWO-COMPONENT RESPONSE REGULATOR"/>
    <property type="match status" value="1"/>
</dbReference>
<sequence>MRTRIYIVDDHALVRRGLAALISAESDMEVCGQAEDAATAINDVMKLRPDLVIVDISLKGNSGIELIKSIKAFDSNIQAIVVSMHDESIYALRVLKAGARAYVMKQEVTEKVLEAVRRIRKGHLYVSDNVASQMLNRLTGGGVPEDGSLVSGLSDRELEIASLIGNGVPTREIAARLHISIKTVETHRAHIKSKLNLRNATQLVQFCVRWVDENNAAATKAPASV</sequence>
<reference evidence="6" key="1">
    <citation type="submission" date="2021-08" db="EMBL/GenBank/DDBJ databases">
        <title>Genome of a novel bacterium of the phylum Verrucomicrobia, Oleiharenicola sp. KSB-15.</title>
        <authorList>
            <person name="Chung J.-H."/>
            <person name="Ahn J.-H."/>
            <person name="Yoon Y."/>
            <person name="Kim D.-Y."/>
            <person name="An S.-H."/>
            <person name="Park I."/>
            <person name="Yeon J."/>
        </authorList>
    </citation>
    <scope>NUCLEOTIDE SEQUENCE</scope>
    <source>
        <strain evidence="6">KSB-15</strain>
    </source>
</reference>
<feature type="domain" description="Response regulatory" evidence="5">
    <location>
        <begin position="4"/>
        <end position="120"/>
    </location>
</feature>
<proteinExistence type="predicted"/>
<dbReference type="InterPro" id="IPR039420">
    <property type="entry name" value="WalR-like"/>
</dbReference>
<dbReference type="InterPro" id="IPR058245">
    <property type="entry name" value="NreC/VraR/RcsB-like_REC"/>
</dbReference>
<organism evidence="6 7">
    <name type="scientific">Horticoccus luteus</name>
    <dbReference type="NCBI Taxonomy" id="2862869"/>
    <lineage>
        <taxon>Bacteria</taxon>
        <taxon>Pseudomonadati</taxon>
        <taxon>Verrucomicrobiota</taxon>
        <taxon>Opitutia</taxon>
        <taxon>Opitutales</taxon>
        <taxon>Opitutaceae</taxon>
        <taxon>Horticoccus</taxon>
    </lineage>
</organism>
<feature type="modified residue" description="4-aspartylphosphate" evidence="3">
    <location>
        <position position="55"/>
    </location>
</feature>
<dbReference type="CDD" id="cd17535">
    <property type="entry name" value="REC_NarL-like"/>
    <property type="match status" value="1"/>
</dbReference>
<evidence type="ECO:0000313" key="6">
    <source>
        <dbReference type="EMBL" id="QYM80779.1"/>
    </source>
</evidence>
<dbReference type="Pfam" id="PF00072">
    <property type="entry name" value="Response_reg"/>
    <property type="match status" value="1"/>
</dbReference>
<dbReference type="GO" id="GO:0006355">
    <property type="term" value="P:regulation of DNA-templated transcription"/>
    <property type="evidence" value="ECO:0007669"/>
    <property type="project" value="InterPro"/>
</dbReference>
<dbReference type="AlphaFoldDB" id="A0A8F9TZK4"/>
<evidence type="ECO:0000259" key="5">
    <source>
        <dbReference type="PROSITE" id="PS50110"/>
    </source>
</evidence>
<dbReference type="SUPFAM" id="SSF46894">
    <property type="entry name" value="C-terminal effector domain of the bipartite response regulators"/>
    <property type="match status" value="1"/>
</dbReference>
<evidence type="ECO:0000256" key="1">
    <source>
        <dbReference type="ARBA" id="ARBA00022553"/>
    </source>
</evidence>
<keyword evidence="2" id="KW-0238">DNA-binding</keyword>
<gene>
    <name evidence="6" type="ORF">K0B96_07025</name>
</gene>
<feature type="domain" description="HTH luxR-type" evidence="4">
    <location>
        <begin position="146"/>
        <end position="211"/>
    </location>
</feature>
<dbReference type="PROSITE" id="PS50043">
    <property type="entry name" value="HTH_LUXR_2"/>
    <property type="match status" value="1"/>
</dbReference>
<dbReference type="SMART" id="SM00448">
    <property type="entry name" value="REC"/>
    <property type="match status" value="1"/>
</dbReference>
<dbReference type="EMBL" id="CP080507">
    <property type="protein sequence ID" value="QYM80779.1"/>
    <property type="molecule type" value="Genomic_DNA"/>
</dbReference>
<dbReference type="InterPro" id="IPR001789">
    <property type="entry name" value="Sig_transdc_resp-reg_receiver"/>
</dbReference>
<dbReference type="GO" id="GO:0000160">
    <property type="term" value="P:phosphorelay signal transduction system"/>
    <property type="evidence" value="ECO:0007669"/>
    <property type="project" value="InterPro"/>
</dbReference>
<evidence type="ECO:0000256" key="2">
    <source>
        <dbReference type="ARBA" id="ARBA00023125"/>
    </source>
</evidence>
<dbReference type="PRINTS" id="PR00038">
    <property type="entry name" value="HTHLUXR"/>
</dbReference>
<accession>A0A8F9TZK4</accession>
<dbReference type="Proteomes" id="UP000825051">
    <property type="component" value="Chromosome"/>
</dbReference>
<evidence type="ECO:0000256" key="3">
    <source>
        <dbReference type="PROSITE-ProRule" id="PRU00169"/>
    </source>
</evidence>
<dbReference type="InterPro" id="IPR000792">
    <property type="entry name" value="Tscrpt_reg_LuxR_C"/>
</dbReference>
<dbReference type="PROSITE" id="PS50110">
    <property type="entry name" value="RESPONSE_REGULATORY"/>
    <property type="match status" value="1"/>
</dbReference>
<dbReference type="KEGG" id="ole:K0B96_07025"/>
<keyword evidence="7" id="KW-1185">Reference proteome</keyword>
<evidence type="ECO:0000313" key="7">
    <source>
        <dbReference type="Proteomes" id="UP000825051"/>
    </source>
</evidence>
<evidence type="ECO:0000259" key="4">
    <source>
        <dbReference type="PROSITE" id="PS50043"/>
    </source>
</evidence>
<dbReference type="InterPro" id="IPR011006">
    <property type="entry name" value="CheY-like_superfamily"/>
</dbReference>
<dbReference type="PANTHER" id="PTHR43214:SF43">
    <property type="entry name" value="TWO-COMPONENT RESPONSE REGULATOR"/>
    <property type="match status" value="1"/>
</dbReference>